<dbReference type="SUPFAM" id="SSF52540">
    <property type="entry name" value="P-loop containing nucleoside triphosphate hydrolases"/>
    <property type="match status" value="1"/>
</dbReference>
<evidence type="ECO:0008006" key="4">
    <source>
        <dbReference type="Google" id="ProtNLM"/>
    </source>
</evidence>
<dbReference type="Proteomes" id="UP001240236">
    <property type="component" value="Unassembled WGS sequence"/>
</dbReference>
<evidence type="ECO:0000313" key="3">
    <source>
        <dbReference type="Proteomes" id="UP001240236"/>
    </source>
</evidence>
<dbReference type="Gene3D" id="3.40.50.300">
    <property type="entry name" value="P-loop containing nucleotide triphosphate hydrolases"/>
    <property type="match status" value="1"/>
</dbReference>
<gene>
    <name evidence="2" type="ORF">J2S42_003922</name>
</gene>
<dbReference type="AlphaFoldDB" id="A0AAE3W089"/>
<keyword evidence="3" id="KW-1185">Reference proteome</keyword>
<sequence>MSLDVIGVGFLRTGTTSLMLALERLGYGPCYHMRVLNGEPWRAEDWAEAARNPEAAEWERIFAGYRSSVGSPGTAFWRHLVDAYPAAKVILTVREPETWYESAAGTIGRALTSAPRFRLPWRRAAALDEVQHLVRDREGGRFADRDRAVAAFRGHTDAVRTHVAAERLLVFEVRDGWEPLCAFLGVPVPDEPFPKANERAAFQARQARARARTTRRRVAAAAGAMAGAGLAIWAVGRGVRAGRG</sequence>
<proteinExistence type="predicted"/>
<organism evidence="2 3">
    <name type="scientific">Catenuloplanes indicus</name>
    <dbReference type="NCBI Taxonomy" id="137267"/>
    <lineage>
        <taxon>Bacteria</taxon>
        <taxon>Bacillati</taxon>
        <taxon>Actinomycetota</taxon>
        <taxon>Actinomycetes</taxon>
        <taxon>Micromonosporales</taxon>
        <taxon>Micromonosporaceae</taxon>
        <taxon>Catenuloplanes</taxon>
    </lineage>
</organism>
<dbReference type="PANTHER" id="PTHR36978">
    <property type="entry name" value="P-LOOP CONTAINING NUCLEOTIDE TRIPHOSPHATE HYDROLASE"/>
    <property type="match status" value="1"/>
</dbReference>
<dbReference type="EMBL" id="JAUSUZ010000001">
    <property type="protein sequence ID" value="MDQ0367253.1"/>
    <property type="molecule type" value="Genomic_DNA"/>
</dbReference>
<dbReference type="InterPro" id="IPR040632">
    <property type="entry name" value="Sulfotransfer_4"/>
</dbReference>
<keyword evidence="1" id="KW-0812">Transmembrane</keyword>
<feature type="transmembrane region" description="Helical" evidence="1">
    <location>
        <begin position="218"/>
        <end position="236"/>
    </location>
</feature>
<dbReference type="PANTHER" id="PTHR36978:SF4">
    <property type="entry name" value="P-LOOP CONTAINING NUCLEOSIDE TRIPHOSPHATE HYDROLASE PROTEIN"/>
    <property type="match status" value="1"/>
</dbReference>
<name>A0AAE3W089_9ACTN</name>
<dbReference type="Pfam" id="PF17784">
    <property type="entry name" value="Sulfotransfer_4"/>
    <property type="match status" value="1"/>
</dbReference>
<accession>A0AAE3W089</accession>
<dbReference type="InterPro" id="IPR027417">
    <property type="entry name" value="P-loop_NTPase"/>
</dbReference>
<evidence type="ECO:0000256" key="1">
    <source>
        <dbReference type="SAM" id="Phobius"/>
    </source>
</evidence>
<comment type="caution">
    <text evidence="2">The sequence shown here is derived from an EMBL/GenBank/DDBJ whole genome shotgun (WGS) entry which is preliminary data.</text>
</comment>
<keyword evidence="1" id="KW-0472">Membrane</keyword>
<protein>
    <recommendedName>
        <fullName evidence="4">Sulfotransferase family protein</fullName>
    </recommendedName>
</protein>
<reference evidence="2 3" key="1">
    <citation type="submission" date="2023-07" db="EMBL/GenBank/DDBJ databases">
        <title>Sequencing the genomes of 1000 actinobacteria strains.</title>
        <authorList>
            <person name="Klenk H.-P."/>
        </authorList>
    </citation>
    <scope>NUCLEOTIDE SEQUENCE [LARGE SCALE GENOMIC DNA]</scope>
    <source>
        <strain evidence="2 3">DSM 44709</strain>
    </source>
</reference>
<keyword evidence="1" id="KW-1133">Transmembrane helix</keyword>
<evidence type="ECO:0000313" key="2">
    <source>
        <dbReference type="EMBL" id="MDQ0367253.1"/>
    </source>
</evidence>
<dbReference type="RefSeq" id="WP_307241171.1">
    <property type="nucleotide sequence ID" value="NZ_JAUSUZ010000001.1"/>
</dbReference>